<evidence type="ECO:0000313" key="3">
    <source>
        <dbReference type="Proteomes" id="UP000680206"/>
    </source>
</evidence>
<evidence type="ECO:0000256" key="1">
    <source>
        <dbReference type="SAM" id="MobiDB-lite"/>
    </source>
</evidence>
<dbReference type="EMBL" id="JAGEPF010000035">
    <property type="protein sequence ID" value="MBO2464474.1"/>
    <property type="molecule type" value="Genomic_DNA"/>
</dbReference>
<dbReference type="Proteomes" id="UP000680206">
    <property type="component" value="Unassembled WGS sequence"/>
</dbReference>
<reference evidence="2 3" key="1">
    <citation type="submission" date="2021-03" db="EMBL/GenBank/DDBJ databases">
        <title>Actinomadura violae sp. nov., isolated from lichen in Thailand.</title>
        <authorList>
            <person name="Kanchanasin P."/>
            <person name="Saeng-In P."/>
            <person name="Phongsopitanun W."/>
            <person name="Yuki M."/>
            <person name="Kudo T."/>
            <person name="Ohkuma M."/>
            <person name="Tanasupawat S."/>
        </authorList>
    </citation>
    <scope>NUCLEOTIDE SEQUENCE [LARGE SCALE GENOMIC DNA]</scope>
    <source>
        <strain evidence="2 3">LCR2-06</strain>
    </source>
</reference>
<sequence length="78" mass="8604">MNSPDTAPRDMTPRDGRCTCTGVGCWHRGRCRAWSGQPHPLTHEPVVLDNAAGWCEPCTPTGRTTNRKTPTEPEPLFS</sequence>
<evidence type="ECO:0000313" key="2">
    <source>
        <dbReference type="EMBL" id="MBO2464474.1"/>
    </source>
</evidence>
<organism evidence="2 3">
    <name type="scientific">Actinomadura violacea</name>
    <dbReference type="NCBI Taxonomy" id="2819934"/>
    <lineage>
        <taxon>Bacteria</taxon>
        <taxon>Bacillati</taxon>
        <taxon>Actinomycetota</taxon>
        <taxon>Actinomycetes</taxon>
        <taxon>Streptosporangiales</taxon>
        <taxon>Thermomonosporaceae</taxon>
        <taxon>Actinomadura</taxon>
    </lineage>
</organism>
<accession>A0ABS3S642</accession>
<comment type="caution">
    <text evidence="2">The sequence shown here is derived from an EMBL/GenBank/DDBJ whole genome shotgun (WGS) entry which is preliminary data.</text>
</comment>
<feature type="region of interest" description="Disordered" evidence="1">
    <location>
        <begin position="59"/>
        <end position="78"/>
    </location>
</feature>
<protein>
    <submittedName>
        <fullName evidence="2">Uncharacterized protein</fullName>
    </submittedName>
</protein>
<dbReference type="RefSeq" id="WP_208250973.1">
    <property type="nucleotide sequence ID" value="NZ_JAGEPF010000035.1"/>
</dbReference>
<name>A0ABS3S642_9ACTN</name>
<keyword evidence="3" id="KW-1185">Reference proteome</keyword>
<gene>
    <name evidence="2" type="ORF">J4709_43575</name>
</gene>
<proteinExistence type="predicted"/>